<reference evidence="1" key="1">
    <citation type="journal article" date="2020" name="Stud. Mycol.">
        <title>101 Dothideomycetes genomes: a test case for predicting lifestyles and emergence of pathogens.</title>
        <authorList>
            <person name="Haridas S."/>
            <person name="Albert R."/>
            <person name="Binder M."/>
            <person name="Bloem J."/>
            <person name="Labutti K."/>
            <person name="Salamov A."/>
            <person name="Andreopoulos B."/>
            <person name="Baker S."/>
            <person name="Barry K."/>
            <person name="Bills G."/>
            <person name="Bluhm B."/>
            <person name="Cannon C."/>
            <person name="Castanera R."/>
            <person name="Culley D."/>
            <person name="Daum C."/>
            <person name="Ezra D."/>
            <person name="Gonzalez J."/>
            <person name="Henrissat B."/>
            <person name="Kuo A."/>
            <person name="Liang C."/>
            <person name="Lipzen A."/>
            <person name="Lutzoni F."/>
            <person name="Magnuson J."/>
            <person name="Mondo S."/>
            <person name="Nolan M."/>
            <person name="Ohm R."/>
            <person name="Pangilinan J."/>
            <person name="Park H.-J."/>
            <person name="Ramirez L."/>
            <person name="Alfaro M."/>
            <person name="Sun H."/>
            <person name="Tritt A."/>
            <person name="Yoshinaga Y."/>
            <person name="Zwiers L.-H."/>
            <person name="Turgeon B."/>
            <person name="Goodwin S."/>
            <person name="Spatafora J."/>
            <person name="Crous P."/>
            <person name="Grigoriev I."/>
        </authorList>
    </citation>
    <scope>NUCLEOTIDE SEQUENCE</scope>
    <source>
        <strain evidence="1">CBS 269.34</strain>
    </source>
</reference>
<protein>
    <submittedName>
        <fullName evidence="1">Uncharacterized protein</fullName>
    </submittedName>
</protein>
<evidence type="ECO:0000313" key="2">
    <source>
        <dbReference type="Proteomes" id="UP000799750"/>
    </source>
</evidence>
<dbReference type="EMBL" id="MU004193">
    <property type="protein sequence ID" value="KAF2492899.1"/>
    <property type="molecule type" value="Genomic_DNA"/>
</dbReference>
<proteinExistence type="predicted"/>
<accession>A0A6A6QLA8</accession>
<name>A0A6A6QLA8_9PEZI</name>
<dbReference type="AlphaFoldDB" id="A0A6A6QLA8"/>
<gene>
    <name evidence="1" type="ORF">BU16DRAFT_93305</name>
</gene>
<keyword evidence="2" id="KW-1185">Reference proteome</keyword>
<evidence type="ECO:0000313" key="1">
    <source>
        <dbReference type="EMBL" id="KAF2492899.1"/>
    </source>
</evidence>
<sequence>MLTGATPGCRRRSGAVLRRLGRGCMSVQSAMRLLRLRAVSIRSATANTCSPRCLTGGSSLEDAPRSLVCLACVSCSAVAAVCLPQAGMMPIDCRGCGGASSAVRMAGYRL</sequence>
<dbReference type="Proteomes" id="UP000799750">
    <property type="component" value="Unassembled WGS sequence"/>
</dbReference>
<organism evidence="1 2">
    <name type="scientific">Lophium mytilinum</name>
    <dbReference type="NCBI Taxonomy" id="390894"/>
    <lineage>
        <taxon>Eukaryota</taxon>
        <taxon>Fungi</taxon>
        <taxon>Dikarya</taxon>
        <taxon>Ascomycota</taxon>
        <taxon>Pezizomycotina</taxon>
        <taxon>Dothideomycetes</taxon>
        <taxon>Pleosporomycetidae</taxon>
        <taxon>Mytilinidiales</taxon>
        <taxon>Mytilinidiaceae</taxon>
        <taxon>Lophium</taxon>
    </lineage>
</organism>